<proteinExistence type="predicted"/>
<feature type="domain" description="C2H2-type" evidence="1">
    <location>
        <begin position="145"/>
        <end position="168"/>
    </location>
</feature>
<name>A0A8J0T844_XENLA</name>
<keyword evidence="2" id="KW-1185">Reference proteome</keyword>
<evidence type="ECO:0000313" key="2">
    <source>
        <dbReference type="Proteomes" id="UP000186698"/>
    </source>
</evidence>
<dbReference type="OrthoDB" id="18440at2759"/>
<dbReference type="PROSITE" id="PS00028">
    <property type="entry name" value="ZINC_FINGER_C2H2_1"/>
    <property type="match status" value="1"/>
</dbReference>
<reference evidence="3" key="1">
    <citation type="submission" date="2025-08" db="UniProtKB">
        <authorList>
            <consortium name="RefSeq"/>
        </authorList>
    </citation>
    <scope>IDENTIFICATION</scope>
    <source>
        <strain evidence="3">J_2021</strain>
        <tissue evidence="3">Erythrocytes</tissue>
    </source>
</reference>
<sequence length="256" mass="29747">MISHKLVSSLSEKMPIDVREQVVLPVKKYLKMEAVSSQGIRFKRQHEFFEDGDVHRHRYIQDLLTSIGKVKETSKLSLFCCQTVGCSHIFDTLELYEHHYNTMHRNACTSCKHFFPTTRLLDIHIFECHDSIFQIKAEKGNMYQCLVEGCMENFKTDMERKTHLIKMHFYPSDLCFDRTKNVKSENKQKPIPRKDATMAIVTGEESMDICAVQFDEKSSNSVMPQKITSTCLHTKYRIPSTICFGHGTVRGFSFEK</sequence>
<protein>
    <submittedName>
        <fullName evidence="3">Zinc finger protein 511-like isoform X1</fullName>
    </submittedName>
</protein>
<dbReference type="RefSeq" id="XP_018081039.1">
    <property type="nucleotide sequence ID" value="XM_018225550.2"/>
</dbReference>
<evidence type="ECO:0000313" key="3">
    <source>
        <dbReference type="RefSeq" id="XP_018081039.1"/>
    </source>
</evidence>
<accession>A0A8J0T844</accession>
<dbReference type="InterPro" id="IPR013087">
    <property type="entry name" value="Znf_C2H2_type"/>
</dbReference>
<gene>
    <name evidence="3" type="primary">LOC108696300</name>
</gene>
<dbReference type="PANTHER" id="PTHR21354">
    <property type="entry name" value="ZINC FINGER PROTEIN 511"/>
    <property type="match status" value="1"/>
</dbReference>
<dbReference type="Proteomes" id="UP000186698">
    <property type="component" value="Chromosome 7L"/>
</dbReference>
<organism evidence="2 3">
    <name type="scientific">Xenopus laevis</name>
    <name type="common">African clawed frog</name>
    <dbReference type="NCBI Taxonomy" id="8355"/>
    <lineage>
        <taxon>Eukaryota</taxon>
        <taxon>Metazoa</taxon>
        <taxon>Chordata</taxon>
        <taxon>Craniata</taxon>
        <taxon>Vertebrata</taxon>
        <taxon>Euteleostomi</taxon>
        <taxon>Amphibia</taxon>
        <taxon>Batrachia</taxon>
        <taxon>Anura</taxon>
        <taxon>Pipoidea</taxon>
        <taxon>Pipidae</taxon>
        <taxon>Xenopodinae</taxon>
        <taxon>Xenopus</taxon>
        <taxon>Xenopus</taxon>
    </lineage>
</organism>
<dbReference type="PANTHER" id="PTHR21354:SF0">
    <property type="entry name" value="ZINC FINGER PROTEIN 511"/>
    <property type="match status" value="1"/>
</dbReference>
<dbReference type="InterPro" id="IPR039258">
    <property type="entry name" value="ZNF511"/>
</dbReference>
<dbReference type="GeneID" id="108696300"/>
<evidence type="ECO:0000259" key="1">
    <source>
        <dbReference type="PROSITE" id="PS00028"/>
    </source>
</evidence>
<dbReference type="KEGG" id="xla:108696300"/>
<dbReference type="CTD" id="108696300"/>
<dbReference type="AlphaFoldDB" id="A0A8J0T844"/>
<dbReference type="SMART" id="SM00355">
    <property type="entry name" value="ZnF_C2H2"/>
    <property type="match status" value="3"/>
</dbReference>